<accession>A0A9N8EUI7</accession>
<keyword evidence="1" id="KW-0505">Motor protein</keyword>
<dbReference type="GO" id="GO:0007018">
    <property type="term" value="P:microtubule-based movement"/>
    <property type="evidence" value="ECO:0007669"/>
    <property type="project" value="InterPro"/>
</dbReference>
<keyword evidence="1" id="KW-0547">Nucleotide-binding</keyword>
<keyword evidence="4" id="KW-1185">Reference proteome</keyword>
<protein>
    <submittedName>
        <fullName evidence="3">Kinesin-like protein</fullName>
    </submittedName>
</protein>
<dbReference type="PANTHER" id="PTHR24115">
    <property type="entry name" value="KINESIN-RELATED"/>
    <property type="match status" value="1"/>
</dbReference>
<dbReference type="Gene3D" id="3.40.850.10">
    <property type="entry name" value="Kinesin motor domain"/>
    <property type="match status" value="1"/>
</dbReference>
<dbReference type="SUPFAM" id="SSF52540">
    <property type="entry name" value="P-loop containing nucleoside triphosphate hydrolases"/>
    <property type="match status" value="1"/>
</dbReference>
<dbReference type="Pfam" id="PF00225">
    <property type="entry name" value="Kinesin"/>
    <property type="match status" value="2"/>
</dbReference>
<dbReference type="InterPro" id="IPR036961">
    <property type="entry name" value="Kinesin_motor_dom_sf"/>
</dbReference>
<sequence length="404" mass="45142">MVQVIVRPHPDSQHLLLDKDSLDKKHAVVSILHSKPRSYEVTQALTPQSSQSQVFTNALEPLLNQWLTKGDHGALFAYGFTGTGKSYSLFGIPENPGGIWLSAQYLLENLPTGSKLRCSMCEIDGKSVKDLLVLDETINGQLTVRVDEQGSVHLRKADGSGPLRRVVLETAQEFQVLWEQAQKSRRVGSSTVHDASSRTHAVVDFEIVNDRIVELEEAVEEKHAAYIAISNQKDDALKERIEEAYKRDGPNAMVDGRPLAELLQEHGKPHEESLLALDEARRMLGEYKETAGIAAFLGSFSMIDMAGNDWEQATTMQTAQAKKEHSDINASLLAVKECFRAMQQGKRHIPFRRSCLTQILKRYFSSANSNCVMLTTIYPQEEEVTLKQTMNTLLYASSIAKMRT</sequence>
<dbReference type="EMBL" id="CAICTM010001798">
    <property type="protein sequence ID" value="CAB9526254.1"/>
    <property type="molecule type" value="Genomic_DNA"/>
</dbReference>
<evidence type="ECO:0000313" key="4">
    <source>
        <dbReference type="Proteomes" id="UP001153069"/>
    </source>
</evidence>
<dbReference type="GO" id="GO:0003777">
    <property type="term" value="F:microtubule motor activity"/>
    <property type="evidence" value="ECO:0007669"/>
    <property type="project" value="InterPro"/>
</dbReference>
<dbReference type="SMART" id="SM00129">
    <property type="entry name" value="KISc"/>
    <property type="match status" value="1"/>
</dbReference>
<gene>
    <name evidence="3" type="ORF">SEMRO_1800_G298450.1</name>
</gene>
<organism evidence="3 4">
    <name type="scientific">Seminavis robusta</name>
    <dbReference type="NCBI Taxonomy" id="568900"/>
    <lineage>
        <taxon>Eukaryota</taxon>
        <taxon>Sar</taxon>
        <taxon>Stramenopiles</taxon>
        <taxon>Ochrophyta</taxon>
        <taxon>Bacillariophyta</taxon>
        <taxon>Bacillariophyceae</taxon>
        <taxon>Bacillariophycidae</taxon>
        <taxon>Naviculales</taxon>
        <taxon>Naviculaceae</taxon>
        <taxon>Seminavis</taxon>
    </lineage>
</organism>
<evidence type="ECO:0000256" key="1">
    <source>
        <dbReference type="PROSITE-ProRule" id="PRU00283"/>
    </source>
</evidence>
<dbReference type="GO" id="GO:0005819">
    <property type="term" value="C:spindle"/>
    <property type="evidence" value="ECO:0007669"/>
    <property type="project" value="TreeGrafter"/>
</dbReference>
<dbReference type="GO" id="GO:0005874">
    <property type="term" value="C:microtubule"/>
    <property type="evidence" value="ECO:0007669"/>
    <property type="project" value="TreeGrafter"/>
</dbReference>
<dbReference type="GO" id="GO:0005871">
    <property type="term" value="C:kinesin complex"/>
    <property type="evidence" value="ECO:0007669"/>
    <property type="project" value="TreeGrafter"/>
</dbReference>
<evidence type="ECO:0000313" key="3">
    <source>
        <dbReference type="EMBL" id="CAB9526254.1"/>
    </source>
</evidence>
<feature type="binding site" evidence="1">
    <location>
        <begin position="79"/>
        <end position="86"/>
    </location>
    <ligand>
        <name>ATP</name>
        <dbReference type="ChEBI" id="CHEBI:30616"/>
    </ligand>
</feature>
<dbReference type="InterPro" id="IPR027417">
    <property type="entry name" value="P-loop_NTPase"/>
</dbReference>
<dbReference type="InterPro" id="IPR027640">
    <property type="entry name" value="Kinesin-like_fam"/>
</dbReference>
<proteinExistence type="inferred from homology"/>
<name>A0A9N8EUI7_9STRA</name>
<dbReference type="InterPro" id="IPR001752">
    <property type="entry name" value="Kinesin_motor_dom"/>
</dbReference>
<dbReference type="PANTHER" id="PTHR24115:SF0">
    <property type="entry name" value="FI21273P1-RELATED"/>
    <property type="match status" value="1"/>
</dbReference>
<dbReference type="GO" id="GO:0005524">
    <property type="term" value="F:ATP binding"/>
    <property type="evidence" value="ECO:0007669"/>
    <property type="project" value="UniProtKB-UniRule"/>
</dbReference>
<dbReference type="GO" id="GO:0016887">
    <property type="term" value="F:ATP hydrolysis activity"/>
    <property type="evidence" value="ECO:0007669"/>
    <property type="project" value="TreeGrafter"/>
</dbReference>
<evidence type="ECO:0000259" key="2">
    <source>
        <dbReference type="PROSITE" id="PS50067"/>
    </source>
</evidence>
<comment type="caution">
    <text evidence="3">The sequence shown here is derived from an EMBL/GenBank/DDBJ whole genome shotgun (WGS) entry which is preliminary data.</text>
</comment>
<dbReference type="AlphaFoldDB" id="A0A9N8EUI7"/>
<comment type="similarity">
    <text evidence="1">Belongs to the TRAFAC class myosin-kinesin ATPase superfamily. Kinesin family.</text>
</comment>
<keyword evidence="1" id="KW-0067">ATP-binding</keyword>
<dbReference type="PROSITE" id="PS50067">
    <property type="entry name" value="KINESIN_MOTOR_2"/>
    <property type="match status" value="1"/>
</dbReference>
<reference evidence="3" key="1">
    <citation type="submission" date="2020-06" db="EMBL/GenBank/DDBJ databases">
        <authorList>
            <consortium name="Plant Systems Biology data submission"/>
        </authorList>
    </citation>
    <scope>NUCLEOTIDE SEQUENCE</scope>
    <source>
        <strain evidence="3">D6</strain>
    </source>
</reference>
<feature type="domain" description="Kinesin motor" evidence="2">
    <location>
        <begin position="1"/>
        <end position="402"/>
    </location>
</feature>
<dbReference type="OrthoDB" id="3176171at2759"/>
<dbReference type="GO" id="GO:0008017">
    <property type="term" value="F:microtubule binding"/>
    <property type="evidence" value="ECO:0007669"/>
    <property type="project" value="InterPro"/>
</dbReference>
<dbReference type="PRINTS" id="PR00380">
    <property type="entry name" value="KINESINHEAVY"/>
</dbReference>
<dbReference type="Proteomes" id="UP001153069">
    <property type="component" value="Unassembled WGS sequence"/>
</dbReference>